<proteinExistence type="predicted"/>
<keyword evidence="2" id="KW-1185">Reference proteome</keyword>
<reference evidence="1 2" key="1">
    <citation type="submission" date="2018-06" db="EMBL/GenBank/DDBJ databases">
        <title>Genome analysis of cellulolytic fungus Trichoderma lentiforme CFAM-422.</title>
        <authorList>
            <person name="Steindorff A.S."/>
            <person name="Formighieri E.F."/>
            <person name="Midorikawa G.E.O."/>
            <person name="Tamietti M.S."/>
            <person name="Ramos E.Z."/>
            <person name="Silva A.S."/>
            <person name="Bon E.P.S."/>
            <person name="Mendes T.D."/>
            <person name="Damaso M.C.T."/>
            <person name="Favaro L.C.L."/>
        </authorList>
    </citation>
    <scope>NUCLEOTIDE SEQUENCE [LARGE SCALE GENOMIC DNA]</scope>
    <source>
        <strain evidence="1 2">CFAM-422</strain>
    </source>
</reference>
<dbReference type="Proteomes" id="UP000801864">
    <property type="component" value="Unassembled WGS sequence"/>
</dbReference>
<dbReference type="EMBL" id="QLNT01000005">
    <property type="protein sequence ID" value="KAF3074325.1"/>
    <property type="molecule type" value="Genomic_DNA"/>
</dbReference>
<evidence type="ECO:0000313" key="1">
    <source>
        <dbReference type="EMBL" id="KAF3074325.1"/>
    </source>
</evidence>
<organism evidence="1 2">
    <name type="scientific">Trichoderma lentiforme</name>
    <dbReference type="NCBI Taxonomy" id="1567552"/>
    <lineage>
        <taxon>Eukaryota</taxon>
        <taxon>Fungi</taxon>
        <taxon>Dikarya</taxon>
        <taxon>Ascomycota</taxon>
        <taxon>Pezizomycotina</taxon>
        <taxon>Sordariomycetes</taxon>
        <taxon>Hypocreomycetidae</taxon>
        <taxon>Hypocreales</taxon>
        <taxon>Hypocreaceae</taxon>
        <taxon>Trichoderma</taxon>
    </lineage>
</organism>
<evidence type="ECO:0000313" key="2">
    <source>
        <dbReference type="Proteomes" id="UP000801864"/>
    </source>
</evidence>
<accession>A0A9P5CEB3</accession>
<comment type="caution">
    <text evidence="1">The sequence shown here is derived from an EMBL/GenBank/DDBJ whole genome shotgun (WGS) entry which is preliminary data.</text>
</comment>
<dbReference type="AlphaFoldDB" id="A0A9P5CEB3"/>
<sequence>MLYAATALVMASCKGPDVLGQCLAYARSLLLCSPEAELDLESLRCGDLLNPLARYHFQMDRHTARVGSGSWLWVASAERVCRQGLPSRSAVYVAPMANASNIASIDEPRLHWQRCKVGDRIRWQDAKYRPCGSMALFAISSPGRDPLVKQRGSAFGDPKSGIDCWALKYPWTAWLSIVSFL</sequence>
<name>A0A9P5CEB3_9HYPO</name>
<protein>
    <submittedName>
        <fullName evidence="1">Uncharacterized protein</fullName>
    </submittedName>
</protein>
<gene>
    <name evidence="1" type="ORF">CFAM422_003355</name>
</gene>